<dbReference type="InterPro" id="IPR038495">
    <property type="entry name" value="ATPase_E_C"/>
</dbReference>
<name>A0A5A9X910_9BACT</name>
<evidence type="ECO:0008006" key="3">
    <source>
        <dbReference type="Google" id="ProtNLM"/>
    </source>
</evidence>
<dbReference type="OrthoDB" id="5396335at2"/>
<dbReference type="AlphaFoldDB" id="A0A5A9X910"/>
<sequence>MGYHELVASLRRDGEERVAAIRRTAGAEADRIRGDAALELQALRDDYARRRADAVAAAAGKLAAEGRRRAERIRLHAESSLAERLYAVARASLPELRDEEYATHFASLVGELLPCAWETVWVNPADVALARRHFPGARIEPDSAISGGLRVAGEGGRLTIDNTFEKRLERCWPELASQVVAAVLPTV</sequence>
<proteinExistence type="predicted"/>
<accession>A0A5A9X910</accession>
<evidence type="ECO:0000313" key="2">
    <source>
        <dbReference type="Proteomes" id="UP000324298"/>
    </source>
</evidence>
<dbReference type="Gene3D" id="3.30.2320.30">
    <property type="entry name" value="ATP synthase, E subunit, C-terminal"/>
    <property type="match status" value="1"/>
</dbReference>
<protein>
    <recommendedName>
        <fullName evidence="3">V/A-type H+-transporting ATPase subunit E</fullName>
    </recommendedName>
</protein>
<dbReference type="EMBL" id="SRSD01000009">
    <property type="protein sequence ID" value="KAA0889113.1"/>
    <property type="molecule type" value="Genomic_DNA"/>
</dbReference>
<keyword evidence="2" id="KW-1185">Reference proteome</keyword>
<organism evidence="1 2">
    <name type="scientific">Oryzomonas rubra</name>
    <dbReference type="NCBI Taxonomy" id="2509454"/>
    <lineage>
        <taxon>Bacteria</taxon>
        <taxon>Pseudomonadati</taxon>
        <taxon>Thermodesulfobacteriota</taxon>
        <taxon>Desulfuromonadia</taxon>
        <taxon>Geobacterales</taxon>
        <taxon>Geobacteraceae</taxon>
        <taxon>Oryzomonas</taxon>
    </lineage>
</organism>
<gene>
    <name evidence="1" type="ORF">ET418_14805</name>
</gene>
<dbReference type="RefSeq" id="WP_149308850.1">
    <property type="nucleotide sequence ID" value="NZ_SRSD01000009.1"/>
</dbReference>
<dbReference type="SUPFAM" id="SSF160527">
    <property type="entry name" value="V-type ATPase subunit E-like"/>
    <property type="match status" value="1"/>
</dbReference>
<dbReference type="Proteomes" id="UP000324298">
    <property type="component" value="Unassembled WGS sequence"/>
</dbReference>
<reference evidence="1 2" key="1">
    <citation type="submission" date="2019-04" db="EMBL/GenBank/DDBJ databases">
        <title>Geobacter ruber sp. nov., ferric-reducing bacteria isolated from paddy soil.</title>
        <authorList>
            <person name="Xu Z."/>
            <person name="Masuda Y."/>
            <person name="Itoh H."/>
            <person name="Senoo K."/>
        </authorList>
    </citation>
    <scope>NUCLEOTIDE SEQUENCE [LARGE SCALE GENOMIC DNA]</scope>
    <source>
        <strain evidence="1 2">Red88</strain>
    </source>
</reference>
<evidence type="ECO:0000313" key="1">
    <source>
        <dbReference type="EMBL" id="KAA0889113.1"/>
    </source>
</evidence>
<comment type="caution">
    <text evidence="1">The sequence shown here is derived from an EMBL/GenBank/DDBJ whole genome shotgun (WGS) entry which is preliminary data.</text>
</comment>